<dbReference type="Pfam" id="PF00583">
    <property type="entry name" value="Acetyltransf_1"/>
    <property type="match status" value="1"/>
</dbReference>
<proteinExistence type="predicted"/>
<dbReference type="Proteomes" id="UP000809081">
    <property type="component" value="Unassembled WGS sequence"/>
</dbReference>
<gene>
    <name evidence="2" type="ORF">JOC31_001236</name>
</gene>
<accession>A0ABS2PN61</accession>
<evidence type="ECO:0000259" key="1">
    <source>
        <dbReference type="PROSITE" id="PS51186"/>
    </source>
</evidence>
<evidence type="ECO:0000313" key="3">
    <source>
        <dbReference type="Proteomes" id="UP000809081"/>
    </source>
</evidence>
<dbReference type="InterPro" id="IPR000182">
    <property type="entry name" value="GNAT_dom"/>
</dbReference>
<sequence>MDLVRVTFDFKDMVLLDHLNKEAFPDDERVELADLIAYSLENGREMLAFYEVDTFIGFAVLMSSDDLVYMSFFAVQSELRGNGYGSRVLDAISSRYPHRSFCLEVERLDEDCVNRGERLARWRFYERNNFTETGYLLEYGKLSFDILCRGPFKPASYERLLSSIATFRFQVRRR</sequence>
<dbReference type="CDD" id="cd04301">
    <property type="entry name" value="NAT_SF"/>
    <property type="match status" value="1"/>
</dbReference>
<dbReference type="EMBL" id="JAFBEI010000023">
    <property type="protein sequence ID" value="MBM7636415.1"/>
    <property type="molecule type" value="Genomic_DNA"/>
</dbReference>
<dbReference type="RefSeq" id="WP_205017293.1">
    <property type="nucleotide sequence ID" value="NZ_JAFBEI010000023.1"/>
</dbReference>
<feature type="domain" description="N-acetyltransferase" evidence="1">
    <location>
        <begin position="1"/>
        <end position="151"/>
    </location>
</feature>
<dbReference type="SUPFAM" id="SSF55729">
    <property type="entry name" value="Acyl-CoA N-acyltransferases (Nat)"/>
    <property type="match status" value="1"/>
</dbReference>
<organism evidence="2 3">
    <name type="scientific">Streptococcus saliviloxodontae</name>
    <dbReference type="NCBI Taxonomy" id="1349416"/>
    <lineage>
        <taxon>Bacteria</taxon>
        <taxon>Bacillati</taxon>
        <taxon>Bacillota</taxon>
        <taxon>Bacilli</taxon>
        <taxon>Lactobacillales</taxon>
        <taxon>Streptococcaceae</taxon>
        <taxon>Streptococcus</taxon>
    </lineage>
</organism>
<protein>
    <submittedName>
        <fullName evidence="2">Ribosomal protein S18 acetylase RimI-like enzyme</fullName>
    </submittedName>
</protein>
<dbReference type="Gene3D" id="3.40.630.30">
    <property type="match status" value="1"/>
</dbReference>
<name>A0ABS2PN61_9STRE</name>
<reference evidence="2 3" key="1">
    <citation type="submission" date="2021-01" db="EMBL/GenBank/DDBJ databases">
        <title>Genomic Encyclopedia of Type Strains, Phase IV (KMG-IV): sequencing the most valuable type-strain genomes for metagenomic binning, comparative biology and taxonomic classification.</title>
        <authorList>
            <person name="Goeker M."/>
        </authorList>
    </citation>
    <scope>NUCLEOTIDE SEQUENCE [LARGE SCALE GENOMIC DNA]</scope>
    <source>
        <strain evidence="2 3">DSM 27513</strain>
    </source>
</reference>
<evidence type="ECO:0000313" key="2">
    <source>
        <dbReference type="EMBL" id="MBM7636415.1"/>
    </source>
</evidence>
<dbReference type="PROSITE" id="PS51186">
    <property type="entry name" value="GNAT"/>
    <property type="match status" value="1"/>
</dbReference>
<keyword evidence="3" id="KW-1185">Reference proteome</keyword>
<comment type="caution">
    <text evidence="2">The sequence shown here is derived from an EMBL/GenBank/DDBJ whole genome shotgun (WGS) entry which is preliminary data.</text>
</comment>
<dbReference type="InterPro" id="IPR016181">
    <property type="entry name" value="Acyl_CoA_acyltransferase"/>
</dbReference>